<organism evidence="1 2">
    <name type="scientific">Labilibaculum filiforme</name>
    <dbReference type="NCBI Taxonomy" id="1940526"/>
    <lineage>
        <taxon>Bacteria</taxon>
        <taxon>Pseudomonadati</taxon>
        <taxon>Bacteroidota</taxon>
        <taxon>Bacteroidia</taxon>
        <taxon>Marinilabiliales</taxon>
        <taxon>Marinifilaceae</taxon>
        <taxon>Labilibaculum</taxon>
    </lineage>
</organism>
<dbReference type="Proteomes" id="UP000233535">
    <property type="component" value="Unassembled WGS sequence"/>
</dbReference>
<evidence type="ECO:0000313" key="1">
    <source>
        <dbReference type="EMBL" id="PKQ63835.1"/>
    </source>
</evidence>
<evidence type="ECO:0000313" key="2">
    <source>
        <dbReference type="Proteomes" id="UP000233535"/>
    </source>
</evidence>
<proteinExistence type="predicted"/>
<accession>A0A2N3I0I3</accession>
<dbReference type="AlphaFoldDB" id="A0A2N3I0I3"/>
<name>A0A2N3I0I3_9BACT</name>
<keyword evidence="2" id="KW-1185">Reference proteome</keyword>
<dbReference type="OrthoDB" id="1122042at2"/>
<sequence>MNILSTINKQLNRQEVLEELVKVFSPYALNLLKSGGDFSYMNMYADNFRDQLLNQTNFSEYDIYTILNEACDISWRNQVNN</sequence>
<gene>
    <name evidence="1" type="ORF">BZG02_07375</name>
</gene>
<dbReference type="EMBL" id="MVDD01000004">
    <property type="protein sequence ID" value="PKQ63835.1"/>
    <property type="molecule type" value="Genomic_DNA"/>
</dbReference>
<reference evidence="1 2" key="1">
    <citation type="journal article" date="2017" name="Front. Microbiol.">
        <title>Labilibaculum manganireducens gen. nov., sp. nov. and Labilibaculum filiforme sp. nov., Novel Bacteroidetes Isolated from Subsurface Sediments of the Baltic Sea.</title>
        <authorList>
            <person name="Vandieken V."/>
            <person name="Marshall I.P."/>
            <person name="Niemann H."/>
            <person name="Engelen B."/>
            <person name="Cypionka H."/>
        </authorList>
    </citation>
    <scope>NUCLEOTIDE SEQUENCE [LARGE SCALE GENOMIC DNA]</scope>
    <source>
        <strain evidence="1 2">59.16B</strain>
    </source>
</reference>
<evidence type="ECO:0008006" key="3">
    <source>
        <dbReference type="Google" id="ProtNLM"/>
    </source>
</evidence>
<protein>
    <recommendedName>
        <fullName evidence="3">DUF3791 domain-containing protein</fullName>
    </recommendedName>
</protein>
<comment type="caution">
    <text evidence="1">The sequence shown here is derived from an EMBL/GenBank/DDBJ whole genome shotgun (WGS) entry which is preliminary data.</text>
</comment>
<dbReference type="RefSeq" id="WP_101260780.1">
    <property type="nucleotide sequence ID" value="NZ_MVDD01000004.1"/>
</dbReference>